<evidence type="ECO:0000313" key="9">
    <source>
        <dbReference type="Proteomes" id="UP001591681"/>
    </source>
</evidence>
<evidence type="ECO:0008006" key="10">
    <source>
        <dbReference type="Google" id="ProtNLM"/>
    </source>
</evidence>
<feature type="domain" description="NPHP4 SK-like" evidence="3">
    <location>
        <begin position="651"/>
        <end position="714"/>
    </location>
</feature>
<dbReference type="InterPro" id="IPR058686">
    <property type="entry name" value="Ig_NPHP4_3rd"/>
</dbReference>
<dbReference type="Pfam" id="PF26186">
    <property type="entry name" value="NPHP4_C2_3rd"/>
    <property type="match status" value="1"/>
</dbReference>
<dbReference type="Proteomes" id="UP001591681">
    <property type="component" value="Unassembled WGS sequence"/>
</dbReference>
<accession>A0ABD1KVJ2</accession>
<feature type="domain" description="NPHP4 Ig-like" evidence="6">
    <location>
        <begin position="873"/>
        <end position="962"/>
    </location>
</feature>
<evidence type="ECO:0000256" key="1">
    <source>
        <dbReference type="SAM" id="MobiDB-lite"/>
    </source>
</evidence>
<name>A0ABD1KVJ2_9TELE</name>
<feature type="compositionally biased region" description="Pro residues" evidence="1">
    <location>
        <begin position="356"/>
        <end position="369"/>
    </location>
</feature>
<dbReference type="PANTHER" id="PTHR31043">
    <property type="entry name" value="NEPHROCYSTIN-4"/>
    <property type="match status" value="1"/>
</dbReference>
<dbReference type="EMBL" id="JBHFQA010000001">
    <property type="protein sequence ID" value="KAL2103180.1"/>
    <property type="molecule type" value="Genomic_DNA"/>
</dbReference>
<dbReference type="Pfam" id="PF26189">
    <property type="entry name" value="Ig_NPHP4_2nd"/>
    <property type="match status" value="1"/>
</dbReference>
<evidence type="ECO:0000259" key="5">
    <source>
        <dbReference type="Pfam" id="PF26187"/>
    </source>
</evidence>
<evidence type="ECO:0000259" key="2">
    <source>
        <dbReference type="Pfam" id="PF26015"/>
    </source>
</evidence>
<dbReference type="Pfam" id="PF26173">
    <property type="entry name" value="NPHP4_SK"/>
    <property type="match status" value="1"/>
</dbReference>
<dbReference type="InterPro" id="IPR058685">
    <property type="entry name" value="Ig_NPHP4_4th"/>
</dbReference>
<dbReference type="Pfam" id="PF26190">
    <property type="entry name" value="Ig_NPHP4_1st"/>
    <property type="match status" value="1"/>
</dbReference>
<feature type="compositionally biased region" description="Polar residues" evidence="1">
    <location>
        <begin position="241"/>
        <end position="264"/>
    </location>
</feature>
<dbReference type="InterPro" id="IPR029775">
    <property type="entry name" value="NPHP4"/>
</dbReference>
<dbReference type="AlphaFoldDB" id="A0ABD1KVJ2"/>
<gene>
    <name evidence="8" type="ORF">ACEWY4_000048</name>
</gene>
<dbReference type="InterPro" id="IPR058764">
    <property type="entry name" value="NPHP4_SK"/>
</dbReference>
<evidence type="ECO:0000259" key="3">
    <source>
        <dbReference type="Pfam" id="PF26173"/>
    </source>
</evidence>
<organism evidence="8 9">
    <name type="scientific">Coilia grayii</name>
    <name type="common">Gray's grenadier anchovy</name>
    <dbReference type="NCBI Taxonomy" id="363190"/>
    <lineage>
        <taxon>Eukaryota</taxon>
        <taxon>Metazoa</taxon>
        <taxon>Chordata</taxon>
        <taxon>Craniata</taxon>
        <taxon>Vertebrata</taxon>
        <taxon>Euteleostomi</taxon>
        <taxon>Actinopterygii</taxon>
        <taxon>Neopterygii</taxon>
        <taxon>Teleostei</taxon>
        <taxon>Clupei</taxon>
        <taxon>Clupeiformes</taxon>
        <taxon>Clupeoidei</taxon>
        <taxon>Engraulidae</taxon>
        <taxon>Coilinae</taxon>
        <taxon>Coilia</taxon>
    </lineage>
</organism>
<dbReference type="InterPro" id="IPR058687">
    <property type="entry name" value="Ig_NPHP4_1st"/>
</dbReference>
<dbReference type="InterPro" id="IPR058688">
    <property type="entry name" value="Ig_NPHP4_2nd"/>
</dbReference>
<evidence type="ECO:0000313" key="8">
    <source>
        <dbReference type="EMBL" id="KAL2103180.1"/>
    </source>
</evidence>
<dbReference type="InterPro" id="IPR058765">
    <property type="entry name" value="NPHP4_C2-like"/>
</dbReference>
<evidence type="ECO:0000259" key="4">
    <source>
        <dbReference type="Pfam" id="PF26186"/>
    </source>
</evidence>
<feature type="domain" description="NPHP4 Ig-like" evidence="2">
    <location>
        <begin position="973"/>
        <end position="1057"/>
    </location>
</feature>
<dbReference type="Pfam" id="PF26187">
    <property type="entry name" value="Ig_NPHP4_4th"/>
    <property type="match status" value="1"/>
</dbReference>
<proteinExistence type="predicted"/>
<evidence type="ECO:0000259" key="6">
    <source>
        <dbReference type="Pfam" id="PF26189"/>
    </source>
</evidence>
<keyword evidence="9" id="KW-1185">Reference proteome</keyword>
<feature type="domain" description="NPHP4 Ig-like" evidence="5">
    <location>
        <begin position="1062"/>
        <end position="1156"/>
    </location>
</feature>
<feature type="domain" description="NPHP4 C2-like" evidence="4">
    <location>
        <begin position="332"/>
        <end position="569"/>
    </location>
</feature>
<sequence length="1157" mass="128086">MWLSLLPSLDVFEQELLQRLTSDCHNTGALHVQERRLHVGVHSGWTFLTPPQVLLLELQCPPQTHRHSGSLTHTAGKQDISPSPVLALRGSVEVELVPQPPFALLFQLEYVFSSSTAAEGKLSTSSRLAFLQCLGWGAWSPFAGEGRRAQEVELQLRGGAIPNPFGVMAYRAPSGDSEAKGGGVHLSFQFFPPDSRPPSSPTVAKRKHTVSPAYDELRELQVSPSRSPQGPALSLSQLAATSRLPTPSHSTRSPWQQSIPSGHQASPMAATHQQGRLGIGGIVHLEVCVKELQDQGDDEAPLQELTFTHTHAPVIVLGMQHTGVRRRSSRSALAHLLSAGFPEVRDCSGQLAPLLQPDPPTATDPPSAPFNPHREHTDPLQTNTIIVQFLAFSRIPQAGVGPDWPRCIHFSFQLYRFPPVCTPRLQLIGPQPPPQTANHDSPSILAAVNKDGTVNSDCPGLQLHFPVGARELRPGEKKHFLRYLAQHSLQIEVWDSDSLLLIGSAAVELKPLLRQGRPAVQMLHELEVLTLDFVPDANASSLPSHAGMAPITVATSVKGRLHLRLGNVGGPVEGRSRPEELKDSSGMKAFGGGSLFSVSHMNARNTGRALRMMELHGDQMALLGTGVGLCDQGVGLHGQGVELHRQGLAEDSRLRKLHRMAAVRRSEQQGGAMEHKPYMWRCEERRELCRELRVMEAWREQTKAEGITNMLSRAITTQHTLYTPLGTACPLLVPLKNPFNTPHTISIHSQDPELSVVVDLDEWRFLQQQMSSCAPLEEGMFRLDPETLLPQVYLRPKEAVHIPLKYQTFVPHHSLPAQGVAPVKSHHVVQKLQSPAVGVKCIKVFFRGQDGKPVAICQVSVELMPHVVDQTIRFSHPERTFLKKAIRLPAWTPAPEEAPDLHVRCSDPNVTCDITTTAPEEPQDVQIKVAGCPSPQMKTFFIFVFTERWRAAPAQIWQVYVHFLQRLDISCVTGQLTCQSLVLRGTQALRKVKCYVSHPLEMQVEPWEVFVLPARAVQELQVRVRCVRSGLKFLQLNVVDEQQQQLVEAWSICVNAQPPVISKAFEISLPVGGGRGSTKKISYTNPYPHTHTFRLLSDHTHLLQFKEDTFQVDGGQTYSIGLRFAPSQSPGQEDILIYINNEEDRNEETYCVQVTYS</sequence>
<dbReference type="PANTHER" id="PTHR31043:SF3">
    <property type="entry name" value="NEPHROCYSTIN-4"/>
    <property type="match status" value="1"/>
</dbReference>
<comment type="caution">
    <text evidence="8">The sequence shown here is derived from an EMBL/GenBank/DDBJ whole genome shotgun (WGS) entry which is preliminary data.</text>
</comment>
<reference evidence="8 9" key="1">
    <citation type="submission" date="2024-09" db="EMBL/GenBank/DDBJ databases">
        <title>A chromosome-level genome assembly of Gray's grenadier anchovy, Coilia grayii.</title>
        <authorList>
            <person name="Fu Z."/>
        </authorList>
    </citation>
    <scope>NUCLEOTIDE SEQUENCE [LARGE SCALE GENOMIC DNA]</scope>
    <source>
        <strain evidence="8">G4</strain>
        <tissue evidence="8">Muscle</tissue>
    </source>
</reference>
<feature type="region of interest" description="Disordered" evidence="1">
    <location>
        <begin position="354"/>
        <end position="377"/>
    </location>
</feature>
<feature type="region of interest" description="Disordered" evidence="1">
    <location>
        <begin position="174"/>
        <end position="208"/>
    </location>
</feature>
<evidence type="ECO:0000259" key="7">
    <source>
        <dbReference type="Pfam" id="PF26190"/>
    </source>
</evidence>
<dbReference type="Pfam" id="PF26015">
    <property type="entry name" value="Ig_NPH4_3rd"/>
    <property type="match status" value="1"/>
</dbReference>
<protein>
    <recommendedName>
        <fullName evidence="10">Nephrocystin-4</fullName>
    </recommendedName>
</protein>
<feature type="region of interest" description="Disordered" evidence="1">
    <location>
        <begin position="241"/>
        <end position="272"/>
    </location>
</feature>
<feature type="domain" description="NPHP4 Ig-like" evidence="7">
    <location>
        <begin position="717"/>
        <end position="865"/>
    </location>
</feature>